<evidence type="ECO:0000313" key="2">
    <source>
        <dbReference type="Proteomes" id="UP000266886"/>
    </source>
</evidence>
<sequence length="322" mass="36050">MELLGEATDWYEDHRKRDKSARTNTINVGLIVSRMVRDGLPIPQERLLSENQSQVRGLSGTAIKKILAEHGEHRKYTSEGGRTSRGTIPKAQGLVARWNRVNIDGVDVAALADQLESFFVEKAKVDYFDKQRIKVDLNHRKPVSLTIGEILEAAAAREDRPTGAVLQHLIGAKLELRFPDLDVGRDKANTADLQTDRYGDFQLGTTAFHVTVSPMEKLMDRCRENLSEEVRPVIIVPASRVLAAKQLAEVAAIDHSVGIVEAESYIGTNIEELALYSSDQIREGLARLIRRYNERIADVESDLSLRVDEPKWLSKIADEQGF</sequence>
<comment type="caution">
    <text evidence="1">The sequence shown here is derived from an EMBL/GenBank/DDBJ whole genome shotgun (WGS) entry which is preliminary data.</text>
</comment>
<name>A0ABX9UMZ3_9CORY</name>
<proteinExistence type="predicted"/>
<protein>
    <submittedName>
        <fullName evidence="1">DUF4928 domain-containing protein</fullName>
    </submittedName>
</protein>
<gene>
    <name evidence="1" type="ORF">EAW56_00075</name>
</gene>
<dbReference type="Proteomes" id="UP000266886">
    <property type="component" value="Unassembled WGS sequence"/>
</dbReference>
<evidence type="ECO:0000313" key="1">
    <source>
        <dbReference type="EMBL" id="RMD20807.1"/>
    </source>
</evidence>
<organism evidence="1 2">
    <name type="scientific">Corynebacterium gottingense</name>
    <dbReference type="NCBI Taxonomy" id="2041036"/>
    <lineage>
        <taxon>Bacteria</taxon>
        <taxon>Bacillati</taxon>
        <taxon>Actinomycetota</taxon>
        <taxon>Actinomycetes</taxon>
        <taxon>Mycobacteriales</taxon>
        <taxon>Corynebacteriaceae</taxon>
        <taxon>Corynebacterium</taxon>
    </lineage>
</organism>
<reference evidence="1 2" key="1">
    <citation type="submission" date="2018-10" db="EMBL/GenBank/DDBJ databases">
        <title>Whole genome sequence of Corynebacterium gottingense DSM 130494T.</title>
        <authorList>
            <person name="Bernier A.-M."/>
            <person name="Bernard K."/>
        </authorList>
    </citation>
    <scope>NUCLEOTIDE SEQUENCE [LARGE SCALE GENOMIC DNA]</scope>
    <source>
        <strain evidence="1 2">DSM 103494</strain>
    </source>
</reference>
<keyword evidence="2" id="KW-1185">Reference proteome</keyword>
<dbReference type="EMBL" id="RDRE01000001">
    <property type="protein sequence ID" value="RMD20807.1"/>
    <property type="molecule type" value="Genomic_DNA"/>
</dbReference>
<accession>A0ABX9UMZ3</accession>
<dbReference type="Pfam" id="PF16280">
    <property type="entry name" value="DUF4928"/>
    <property type="match status" value="1"/>
</dbReference>
<dbReference type="InterPro" id="IPR032564">
    <property type="entry name" value="DUF4928"/>
</dbReference>